<dbReference type="EMBL" id="BARS01004533">
    <property type="protein sequence ID" value="GAF79684.1"/>
    <property type="molecule type" value="Genomic_DNA"/>
</dbReference>
<reference evidence="1" key="1">
    <citation type="journal article" date="2014" name="Front. Microbiol.">
        <title>High frequency of phylogenetically diverse reductive dehalogenase-homologous genes in deep subseafloor sedimentary metagenomes.</title>
        <authorList>
            <person name="Kawai M."/>
            <person name="Futagami T."/>
            <person name="Toyoda A."/>
            <person name="Takaki Y."/>
            <person name="Nishi S."/>
            <person name="Hori S."/>
            <person name="Arai W."/>
            <person name="Tsubouchi T."/>
            <person name="Morono Y."/>
            <person name="Uchiyama I."/>
            <person name="Ito T."/>
            <person name="Fujiyama A."/>
            <person name="Inagaki F."/>
            <person name="Takami H."/>
        </authorList>
    </citation>
    <scope>NUCLEOTIDE SEQUENCE</scope>
    <source>
        <strain evidence="1">Expedition CK06-06</strain>
    </source>
</reference>
<evidence type="ECO:0000313" key="1">
    <source>
        <dbReference type="EMBL" id="GAF79684.1"/>
    </source>
</evidence>
<protein>
    <submittedName>
        <fullName evidence="1">Uncharacterized protein</fullName>
    </submittedName>
</protein>
<proteinExistence type="predicted"/>
<name>X0SFA3_9ZZZZ</name>
<organism evidence="1">
    <name type="scientific">marine sediment metagenome</name>
    <dbReference type="NCBI Taxonomy" id="412755"/>
    <lineage>
        <taxon>unclassified sequences</taxon>
        <taxon>metagenomes</taxon>
        <taxon>ecological metagenomes</taxon>
    </lineage>
</organism>
<comment type="caution">
    <text evidence="1">The sequence shown here is derived from an EMBL/GenBank/DDBJ whole genome shotgun (WGS) entry which is preliminary data.</text>
</comment>
<accession>X0SFA3</accession>
<sequence>MSEISFNIAGSGNWKKFFPSEAFYTLYERIYPEGINLKKLNGSDRDIIYQWDKVTFVEVKDNFVNPRIPLFTEPDYKKIEEWLTKVEKEYLKVINKHKEEYYSLARFISDGEKIPEEYIFTILLCAYTLDAGTLEKLEDGILGRPPSREDSGKYFLWGEKIAISKSYFGVNTYKILPNKLLSVIWMPEMRR</sequence>
<feature type="non-terminal residue" evidence="1">
    <location>
        <position position="191"/>
    </location>
</feature>
<gene>
    <name evidence="1" type="ORF">S01H1_08859</name>
</gene>
<dbReference type="AlphaFoldDB" id="X0SFA3"/>